<evidence type="ECO:0000313" key="2">
    <source>
        <dbReference type="EMBL" id="XDO02063.1"/>
    </source>
</evidence>
<keyword evidence="1" id="KW-1133">Transmembrane helix</keyword>
<feature type="transmembrane region" description="Helical" evidence="1">
    <location>
        <begin position="7"/>
        <end position="28"/>
    </location>
</feature>
<evidence type="ECO:0000256" key="1">
    <source>
        <dbReference type="SAM" id="Phobius"/>
    </source>
</evidence>
<keyword evidence="1" id="KW-0812">Transmembrane</keyword>
<gene>
    <name evidence="2" type="ORF">FloV-SA2_00244</name>
</gene>
<protein>
    <submittedName>
        <fullName evidence="2">Uncharacterized protein</fullName>
    </submittedName>
</protein>
<name>A0AB39JA71_9VIRU</name>
<accession>A0AB39JA71</accession>
<reference evidence="2" key="1">
    <citation type="submission" date="2024-03" db="EMBL/GenBank/DDBJ databases">
        <title>Eukaryotic viruses encode the ribosomal protein eL40.</title>
        <authorList>
            <person name="Thomy J."/>
            <person name="Schvarcz C.R."/>
            <person name="McBeain K.A."/>
            <person name="Edwards K.F."/>
            <person name="Steward G.F."/>
        </authorList>
    </citation>
    <scope>NUCLEOTIDE SEQUENCE</scope>
    <source>
        <strain evidence="2">FloV-SA2</strain>
    </source>
</reference>
<keyword evidence="1" id="KW-0472">Membrane</keyword>
<dbReference type="EMBL" id="PP542043">
    <property type="protein sequence ID" value="XDO02063.1"/>
    <property type="molecule type" value="Genomic_DNA"/>
</dbReference>
<sequence length="40" mass="4588">MEHHCKAYLNIMIICSVLIIFLIFMAFITGNGNSILKIFN</sequence>
<organism evidence="2">
    <name type="scientific">Florenciella sp. virus SA2</name>
    <dbReference type="NCBI Taxonomy" id="3240092"/>
    <lineage>
        <taxon>Viruses</taxon>
    </lineage>
</organism>
<proteinExistence type="predicted"/>